<keyword evidence="2" id="KW-1185">Reference proteome</keyword>
<name>A0ACC0LM09_RHOML</name>
<accession>A0ACC0LM09</accession>
<proteinExistence type="predicted"/>
<protein>
    <submittedName>
        <fullName evidence="1">Uncharacterized protein</fullName>
    </submittedName>
</protein>
<dbReference type="Proteomes" id="UP001062846">
    <property type="component" value="Chromosome 12"/>
</dbReference>
<evidence type="ECO:0000313" key="2">
    <source>
        <dbReference type="Proteomes" id="UP001062846"/>
    </source>
</evidence>
<dbReference type="EMBL" id="CM046399">
    <property type="protein sequence ID" value="KAI8529427.1"/>
    <property type="molecule type" value="Genomic_DNA"/>
</dbReference>
<gene>
    <name evidence="1" type="ORF">RHMOL_Rhmol12G0224200</name>
</gene>
<reference evidence="1" key="1">
    <citation type="submission" date="2022-02" db="EMBL/GenBank/DDBJ databases">
        <title>Plant Genome Project.</title>
        <authorList>
            <person name="Zhang R.-G."/>
        </authorList>
    </citation>
    <scope>NUCLEOTIDE SEQUENCE</scope>
    <source>
        <strain evidence="1">AT1</strain>
    </source>
</reference>
<sequence>MNFFFLLLVVVRHNVVADPSRPSPSPIRFPIAESAGRDVFTLIVSFSLCNNDLRSLRNRTTSAAKNLLFYGKRHEFEAFDVLWGDKYGVWEILLQTLSMKLLSVSLQGSKPTLQRHGLKEKTYSGLCSTKPYDIPASNSSGVSVRGLEDEFSEVRSPAFNSLHTLSILSAYFSGEAVYLLVDVLNDDSMVVRLQALETLCCMVLFNHLEVQETNMHMVVGNPVPFKEWLLEWFRGAPDRSIVTEGI</sequence>
<evidence type="ECO:0000313" key="1">
    <source>
        <dbReference type="EMBL" id="KAI8529427.1"/>
    </source>
</evidence>
<comment type="caution">
    <text evidence="1">The sequence shown here is derived from an EMBL/GenBank/DDBJ whole genome shotgun (WGS) entry which is preliminary data.</text>
</comment>
<organism evidence="1 2">
    <name type="scientific">Rhododendron molle</name>
    <name type="common">Chinese azalea</name>
    <name type="synonym">Azalea mollis</name>
    <dbReference type="NCBI Taxonomy" id="49168"/>
    <lineage>
        <taxon>Eukaryota</taxon>
        <taxon>Viridiplantae</taxon>
        <taxon>Streptophyta</taxon>
        <taxon>Embryophyta</taxon>
        <taxon>Tracheophyta</taxon>
        <taxon>Spermatophyta</taxon>
        <taxon>Magnoliopsida</taxon>
        <taxon>eudicotyledons</taxon>
        <taxon>Gunneridae</taxon>
        <taxon>Pentapetalae</taxon>
        <taxon>asterids</taxon>
        <taxon>Ericales</taxon>
        <taxon>Ericaceae</taxon>
        <taxon>Ericoideae</taxon>
        <taxon>Rhodoreae</taxon>
        <taxon>Rhododendron</taxon>
    </lineage>
</organism>